<dbReference type="PANTHER" id="PTHR43701:SF2">
    <property type="entry name" value="MEMBRANE TRANSPORTER PROTEIN YJNA-RELATED"/>
    <property type="match status" value="1"/>
</dbReference>
<keyword evidence="4 5" id="KW-0472">Membrane</keyword>
<keyword evidence="7" id="KW-1185">Reference proteome</keyword>
<evidence type="ECO:0000256" key="2">
    <source>
        <dbReference type="ARBA" id="ARBA00022692"/>
    </source>
</evidence>
<dbReference type="OrthoDB" id="7594505at2"/>
<feature type="transmembrane region" description="Helical" evidence="5">
    <location>
        <begin position="234"/>
        <end position="257"/>
    </location>
</feature>
<evidence type="ECO:0000313" key="6">
    <source>
        <dbReference type="EMBL" id="SHN59935.1"/>
    </source>
</evidence>
<feature type="transmembrane region" description="Helical" evidence="5">
    <location>
        <begin position="264"/>
        <end position="283"/>
    </location>
</feature>
<keyword evidence="3 5" id="KW-1133">Transmembrane helix</keyword>
<dbReference type="RefSeq" id="WP_072674805.1">
    <property type="nucleotide sequence ID" value="NZ_FRDF01000011.1"/>
</dbReference>
<dbReference type="AlphaFoldDB" id="A0A1M7SNB6"/>
<dbReference type="STRING" id="198312.SAMN02745193_02061"/>
<sequence length="316" mass="32979">MTTLAEATTVRGAVPPGRIVWAGGAVLFAAYAALWALAPADPALLAKLWFLPGVGVIGAIIANTSGTGGGVVFVPVFNALRELGVMSLSPLAVVGVSMGIQSFGMSMGSLRWADRLLHQPVPGPLEAQVRLKDFATVVLAVLAFSLPALLATQRLTTFDQRDVLYAYKAFSILLGCALIAATWTVNAARSERTQLARGDLIVLLALAVPGGVLTALFSVGVGELVALYLFIRHYPVLLCTGAACVISAVSCISGVVWHIGAGTILWEVVLLAAPAAAVGGFLARPIALWLGAKRLKTLDGSWIVLSALYLLWLNAK</sequence>
<feature type="transmembrane region" description="Helical" evidence="5">
    <location>
        <begin position="200"/>
        <end position="222"/>
    </location>
</feature>
<name>A0A1M7SNB6_9SPHN</name>
<feature type="transmembrane region" description="Helical" evidence="5">
    <location>
        <begin position="164"/>
        <end position="188"/>
    </location>
</feature>
<keyword evidence="2 5" id="KW-0812">Transmembrane</keyword>
<dbReference type="GO" id="GO:0005886">
    <property type="term" value="C:plasma membrane"/>
    <property type="evidence" value="ECO:0007669"/>
    <property type="project" value="UniProtKB-SubCell"/>
</dbReference>
<comment type="subcellular location">
    <subcellularLocation>
        <location evidence="5">Cell membrane</location>
        <topology evidence="5">Multi-pass membrane protein</topology>
    </subcellularLocation>
    <subcellularLocation>
        <location evidence="1">Membrane</location>
        <topology evidence="1">Multi-pass membrane protein</topology>
    </subcellularLocation>
</comment>
<keyword evidence="5" id="KW-1003">Cell membrane</keyword>
<feature type="transmembrane region" description="Helical" evidence="5">
    <location>
        <begin position="88"/>
        <end position="113"/>
    </location>
</feature>
<evidence type="ECO:0000256" key="1">
    <source>
        <dbReference type="ARBA" id="ARBA00004141"/>
    </source>
</evidence>
<dbReference type="Proteomes" id="UP000184391">
    <property type="component" value="Unassembled WGS sequence"/>
</dbReference>
<evidence type="ECO:0000256" key="3">
    <source>
        <dbReference type="ARBA" id="ARBA00022989"/>
    </source>
</evidence>
<proteinExistence type="inferred from homology"/>
<feature type="transmembrane region" description="Helical" evidence="5">
    <location>
        <begin position="134"/>
        <end position="152"/>
    </location>
</feature>
<evidence type="ECO:0000256" key="5">
    <source>
        <dbReference type="RuleBase" id="RU363041"/>
    </source>
</evidence>
<evidence type="ECO:0000313" key="7">
    <source>
        <dbReference type="Proteomes" id="UP000184391"/>
    </source>
</evidence>
<dbReference type="EMBL" id="FRDF01000011">
    <property type="protein sequence ID" value="SHN59935.1"/>
    <property type="molecule type" value="Genomic_DNA"/>
</dbReference>
<dbReference type="InterPro" id="IPR051598">
    <property type="entry name" value="TSUP/Inactive_protease-like"/>
</dbReference>
<feature type="transmembrane region" description="Helical" evidence="5">
    <location>
        <begin position="19"/>
        <end position="37"/>
    </location>
</feature>
<dbReference type="PANTHER" id="PTHR43701">
    <property type="entry name" value="MEMBRANE TRANSPORTER PROTEIN MJ0441-RELATED"/>
    <property type="match status" value="1"/>
</dbReference>
<dbReference type="Pfam" id="PF01925">
    <property type="entry name" value="TauE"/>
    <property type="match status" value="1"/>
</dbReference>
<accession>A0A1M7SNB6</accession>
<evidence type="ECO:0000256" key="4">
    <source>
        <dbReference type="ARBA" id="ARBA00023136"/>
    </source>
</evidence>
<comment type="similarity">
    <text evidence="5">Belongs to the 4-toluene sulfonate uptake permease (TSUP) (TC 2.A.102) family.</text>
</comment>
<gene>
    <name evidence="6" type="ORF">SAMN02745193_02061</name>
</gene>
<reference evidence="7" key="1">
    <citation type="submission" date="2016-12" db="EMBL/GenBank/DDBJ databases">
        <authorList>
            <person name="Varghese N."/>
            <person name="Submissions S."/>
        </authorList>
    </citation>
    <scope>NUCLEOTIDE SEQUENCE [LARGE SCALE GENOMIC DNA]</scope>
    <source>
        <strain evidence="7">DSM 11032</strain>
    </source>
</reference>
<dbReference type="InterPro" id="IPR002781">
    <property type="entry name" value="TM_pro_TauE-like"/>
</dbReference>
<organism evidence="6 7">
    <name type="scientific">Erythrobacter sanguineus</name>
    <dbReference type="NCBI Taxonomy" id="198312"/>
    <lineage>
        <taxon>Bacteria</taxon>
        <taxon>Pseudomonadati</taxon>
        <taxon>Pseudomonadota</taxon>
        <taxon>Alphaproteobacteria</taxon>
        <taxon>Sphingomonadales</taxon>
        <taxon>Erythrobacteraceae</taxon>
        <taxon>Erythrobacter/Porphyrobacter group</taxon>
        <taxon>Erythrobacter</taxon>
    </lineage>
</organism>
<protein>
    <recommendedName>
        <fullName evidence="5">Probable membrane transporter protein</fullName>
    </recommendedName>
</protein>
<feature type="transmembrane region" description="Helical" evidence="5">
    <location>
        <begin position="49"/>
        <end position="76"/>
    </location>
</feature>